<feature type="transmembrane region" description="Helical" evidence="7">
    <location>
        <begin position="487"/>
        <end position="509"/>
    </location>
</feature>
<evidence type="ECO:0000256" key="6">
    <source>
        <dbReference type="ARBA" id="ARBA00023136"/>
    </source>
</evidence>
<evidence type="ECO:0000313" key="10">
    <source>
        <dbReference type="Proteomes" id="UP000050465"/>
    </source>
</evidence>
<proteinExistence type="inferred from homology"/>
<dbReference type="InterPro" id="IPR000515">
    <property type="entry name" value="MetI-like"/>
</dbReference>
<dbReference type="Proteomes" id="UP000050465">
    <property type="component" value="Unassembled WGS sequence"/>
</dbReference>
<dbReference type="InterPro" id="IPR035906">
    <property type="entry name" value="MetI-like_sf"/>
</dbReference>
<feature type="transmembrane region" description="Helical" evidence="7">
    <location>
        <begin position="553"/>
        <end position="574"/>
    </location>
</feature>
<keyword evidence="6 7" id="KW-0472">Membrane</keyword>
<reference evidence="9 10" key="1">
    <citation type="submission" date="2015-09" db="EMBL/GenBank/DDBJ databases">
        <title>Identification and resolution of microdiversity through metagenomic sequencing of parallel consortia.</title>
        <authorList>
            <person name="Nelson W.C."/>
            <person name="Romine M.F."/>
            <person name="Lindemann S.R."/>
        </authorList>
    </citation>
    <scope>NUCLEOTIDE SEQUENCE [LARGE SCALE GENOMIC DNA]</scope>
    <source>
        <strain evidence="9">Ana</strain>
    </source>
</reference>
<feature type="transmembrane region" description="Helical" evidence="7">
    <location>
        <begin position="233"/>
        <end position="251"/>
    </location>
</feature>
<evidence type="ECO:0000256" key="2">
    <source>
        <dbReference type="ARBA" id="ARBA00022448"/>
    </source>
</evidence>
<keyword evidence="2 7" id="KW-0813">Transport</keyword>
<dbReference type="PANTHER" id="PTHR30043:SF1">
    <property type="entry name" value="ABC TRANSPORT SYSTEM PERMEASE PROTEIN P69"/>
    <property type="match status" value="1"/>
</dbReference>
<accession>A0A0P7ZZA2</accession>
<keyword evidence="5 7" id="KW-1133">Transmembrane helix</keyword>
<feature type="transmembrane region" description="Helical" evidence="7">
    <location>
        <begin position="315"/>
        <end position="334"/>
    </location>
</feature>
<keyword evidence="3" id="KW-1003">Cell membrane</keyword>
<organism evidence="9 10">
    <name type="scientific">Phormidesmis priestleyi Ana</name>
    <dbReference type="NCBI Taxonomy" id="1666911"/>
    <lineage>
        <taxon>Bacteria</taxon>
        <taxon>Bacillati</taxon>
        <taxon>Cyanobacteriota</taxon>
        <taxon>Cyanophyceae</taxon>
        <taxon>Leptolyngbyales</taxon>
        <taxon>Leptolyngbyaceae</taxon>
        <taxon>Phormidesmis</taxon>
    </lineage>
</organism>
<feature type="domain" description="ABC transmembrane type-1" evidence="8">
    <location>
        <begin position="89"/>
        <end position="279"/>
    </location>
</feature>
<dbReference type="Gene3D" id="1.10.3720.10">
    <property type="entry name" value="MetI-like"/>
    <property type="match status" value="2"/>
</dbReference>
<sequence>MLSDLPTSDPLDPQRVKSLDALPDSTRSHRRRLAVGLWIALVIWALWLSGLGRSPLINWAGLPLMGQFWAAMLRPDLTPEFVGMMARAAVTTLAFAVCGTVLSLGVGFVTGIFCSLVWWRVFWPGRSGRIVWLGLRGLLVIPRAIHELIWGLLLLGVLGLDPIVGVLAIAIPFGAITGKVFSEILDETPTGPLDALVNSGVNPGIAFLYGLLPQALPNLISYGFYRFECSLRSAAVLGVIGAGGVGYQIFLSLQSLRYEQLWTGFYVLIVLNGAVDFWSGWLRRQMGFVGRLDLAKGRETSQPLTNDTFKQKGRLVWLAWGAIALAVPLCFAYLEIDWSRWGRVRSLLAEMAAQVTPDRVLPQFSWSLLPLSLQTMAMSVLAITLAGLGGIVFSFPAAQNFFLPGGLLRSAGESRRWSVGHGAMLLARLLLLGARAIPAPIFALVILYGMFPSILPGALALGLHNFGILGRLMAEVNENLPDGPVRALRSLGASAGSLVFYGILPANLARFLAYGLYRWEVCLRETVIVGLVGAGGLGRLLTEQLSGFDYSGLAATLSVFIALTMLVDAISGWMRSAAR</sequence>
<dbReference type="SUPFAM" id="SSF161098">
    <property type="entry name" value="MetI-like"/>
    <property type="match status" value="2"/>
</dbReference>
<feature type="domain" description="ABC transmembrane type-1" evidence="8">
    <location>
        <begin position="372"/>
        <end position="571"/>
    </location>
</feature>
<name>A0A0P7ZZA2_9CYAN</name>
<evidence type="ECO:0000256" key="7">
    <source>
        <dbReference type="RuleBase" id="RU363032"/>
    </source>
</evidence>
<evidence type="ECO:0000256" key="3">
    <source>
        <dbReference type="ARBA" id="ARBA00022475"/>
    </source>
</evidence>
<comment type="similarity">
    <text evidence="7">Belongs to the binding-protein-dependent transport system permease family.</text>
</comment>
<dbReference type="CDD" id="cd06261">
    <property type="entry name" value="TM_PBP2"/>
    <property type="match status" value="1"/>
</dbReference>
<evidence type="ECO:0000313" key="9">
    <source>
        <dbReference type="EMBL" id="KPQ35920.1"/>
    </source>
</evidence>
<dbReference type="PATRIC" id="fig|1666911.3.peg.4076"/>
<dbReference type="STRING" id="1666911.HLUCCA11_08475"/>
<dbReference type="PROSITE" id="PS50928">
    <property type="entry name" value="ABC_TM1"/>
    <property type="match status" value="2"/>
</dbReference>
<dbReference type="PANTHER" id="PTHR30043">
    <property type="entry name" value="PHOSPHONATES TRANSPORT SYSTEM PERMEASE PROTEIN"/>
    <property type="match status" value="1"/>
</dbReference>
<feature type="transmembrane region" description="Helical" evidence="7">
    <location>
        <begin position="93"/>
        <end position="118"/>
    </location>
</feature>
<comment type="caution">
    <text evidence="9">The sequence shown here is derived from an EMBL/GenBank/DDBJ whole genome shotgun (WGS) entry which is preliminary data.</text>
</comment>
<feature type="transmembrane region" description="Helical" evidence="7">
    <location>
        <begin position="521"/>
        <end position="541"/>
    </location>
</feature>
<dbReference type="GO" id="GO:0005886">
    <property type="term" value="C:plasma membrane"/>
    <property type="evidence" value="ECO:0007669"/>
    <property type="project" value="UniProtKB-SubCell"/>
</dbReference>
<feature type="transmembrane region" description="Helical" evidence="7">
    <location>
        <begin position="56"/>
        <end position="73"/>
    </location>
</feature>
<dbReference type="AlphaFoldDB" id="A0A0P7ZZA2"/>
<evidence type="ECO:0000259" key="8">
    <source>
        <dbReference type="PROSITE" id="PS50928"/>
    </source>
</evidence>
<dbReference type="Pfam" id="PF00528">
    <property type="entry name" value="BPD_transp_1"/>
    <property type="match status" value="2"/>
</dbReference>
<evidence type="ECO:0000256" key="1">
    <source>
        <dbReference type="ARBA" id="ARBA00004651"/>
    </source>
</evidence>
<comment type="subcellular location">
    <subcellularLocation>
        <location evidence="1 7">Cell membrane</location>
        <topology evidence="1 7">Multi-pass membrane protein</topology>
    </subcellularLocation>
</comment>
<feature type="transmembrane region" description="Helical" evidence="7">
    <location>
        <begin position="376"/>
        <end position="404"/>
    </location>
</feature>
<protein>
    <submittedName>
        <fullName evidence="9">Phosphonate transport system permease protein</fullName>
    </submittedName>
</protein>
<feature type="transmembrane region" description="Helical" evidence="7">
    <location>
        <begin position="33"/>
        <end position="50"/>
    </location>
</feature>
<dbReference type="GO" id="GO:0055085">
    <property type="term" value="P:transmembrane transport"/>
    <property type="evidence" value="ECO:0007669"/>
    <property type="project" value="InterPro"/>
</dbReference>
<evidence type="ECO:0000256" key="5">
    <source>
        <dbReference type="ARBA" id="ARBA00022989"/>
    </source>
</evidence>
<keyword evidence="4 7" id="KW-0812">Transmembrane</keyword>
<dbReference type="EMBL" id="LJZR01000009">
    <property type="protein sequence ID" value="KPQ35920.1"/>
    <property type="molecule type" value="Genomic_DNA"/>
</dbReference>
<evidence type="ECO:0000256" key="4">
    <source>
        <dbReference type="ARBA" id="ARBA00022692"/>
    </source>
</evidence>
<feature type="transmembrane region" description="Helical" evidence="7">
    <location>
        <begin position="263"/>
        <end position="282"/>
    </location>
</feature>
<feature type="transmembrane region" description="Helical" evidence="7">
    <location>
        <begin position="152"/>
        <end position="175"/>
    </location>
</feature>
<gene>
    <name evidence="9" type="primary">phnE</name>
    <name evidence="9" type="ORF">HLUCCA11_08475</name>
</gene>